<dbReference type="EMBL" id="LLXI01008975">
    <property type="protein sequence ID" value="PKY63093.1"/>
    <property type="molecule type" value="Genomic_DNA"/>
</dbReference>
<name>A0A2I1HW80_9GLOM</name>
<organism evidence="1 2">
    <name type="scientific">Rhizophagus irregularis</name>
    <dbReference type="NCBI Taxonomy" id="588596"/>
    <lineage>
        <taxon>Eukaryota</taxon>
        <taxon>Fungi</taxon>
        <taxon>Fungi incertae sedis</taxon>
        <taxon>Mucoromycota</taxon>
        <taxon>Glomeromycotina</taxon>
        <taxon>Glomeromycetes</taxon>
        <taxon>Glomerales</taxon>
        <taxon>Glomeraceae</taxon>
        <taxon>Rhizophagus</taxon>
    </lineage>
</organism>
<comment type="caution">
    <text evidence="1">The sequence shown here is derived from an EMBL/GenBank/DDBJ whole genome shotgun (WGS) entry which is preliminary data.</text>
</comment>
<evidence type="ECO:0000313" key="1">
    <source>
        <dbReference type="EMBL" id="PKY63093.1"/>
    </source>
</evidence>
<sequence>MNHKIELQKLHSDEELFYRIKIFVNDLLTFNVSRASDCRDFDRIPLIGSNCTSKVQFMNRSYESGVRNYPEKIM</sequence>
<reference evidence="1 2" key="1">
    <citation type="submission" date="2015-10" db="EMBL/GenBank/DDBJ databases">
        <title>Genome analyses suggest a sexual origin of heterokaryosis in a supposedly ancient asexual fungus.</title>
        <authorList>
            <person name="Ropars J."/>
            <person name="Sedzielewska K."/>
            <person name="Noel J."/>
            <person name="Charron P."/>
            <person name="Farinelli L."/>
            <person name="Marton T."/>
            <person name="Kruger M."/>
            <person name="Pelin A."/>
            <person name="Brachmann A."/>
            <person name="Corradi N."/>
        </authorList>
    </citation>
    <scope>NUCLEOTIDE SEQUENCE [LARGE SCALE GENOMIC DNA]</scope>
    <source>
        <strain evidence="1 2">A4</strain>
    </source>
</reference>
<protein>
    <submittedName>
        <fullName evidence="1">Uncharacterized protein</fullName>
    </submittedName>
</protein>
<evidence type="ECO:0000313" key="2">
    <source>
        <dbReference type="Proteomes" id="UP000234323"/>
    </source>
</evidence>
<proteinExistence type="predicted"/>
<gene>
    <name evidence="1" type="ORF">RhiirA4_490964</name>
</gene>
<dbReference type="Proteomes" id="UP000234323">
    <property type="component" value="Unassembled WGS sequence"/>
</dbReference>
<dbReference type="AlphaFoldDB" id="A0A2I1HW80"/>
<accession>A0A2I1HW80</accession>
<keyword evidence="2" id="KW-1185">Reference proteome</keyword>